<dbReference type="RefSeq" id="WP_377851033.1">
    <property type="nucleotide sequence ID" value="NZ_JBHLZU010000006.1"/>
</dbReference>
<comment type="caution">
    <text evidence="1">The sequence shown here is derived from an EMBL/GenBank/DDBJ whole genome shotgun (WGS) entry which is preliminary data.</text>
</comment>
<evidence type="ECO:0008006" key="3">
    <source>
        <dbReference type="Google" id="ProtNLM"/>
    </source>
</evidence>
<evidence type="ECO:0000313" key="1">
    <source>
        <dbReference type="EMBL" id="MFB9903874.1"/>
    </source>
</evidence>
<gene>
    <name evidence="1" type="ORF">ACFFQA_07980</name>
</gene>
<evidence type="ECO:0000313" key="2">
    <source>
        <dbReference type="Proteomes" id="UP001589693"/>
    </source>
</evidence>
<name>A0ABV5ZV34_9PSEU</name>
<reference evidence="1 2" key="1">
    <citation type="submission" date="2024-09" db="EMBL/GenBank/DDBJ databases">
        <authorList>
            <person name="Sun Q."/>
            <person name="Mori K."/>
        </authorList>
    </citation>
    <scope>NUCLEOTIDE SEQUENCE [LARGE SCALE GENOMIC DNA]</scope>
    <source>
        <strain evidence="1 2">TBRC 7907</strain>
    </source>
</reference>
<dbReference type="PROSITE" id="PS51257">
    <property type="entry name" value="PROKAR_LIPOPROTEIN"/>
    <property type="match status" value="1"/>
</dbReference>
<dbReference type="EMBL" id="JBHLZU010000006">
    <property type="protein sequence ID" value="MFB9903874.1"/>
    <property type="molecule type" value="Genomic_DNA"/>
</dbReference>
<sequence>MCAFRLTATVFTGLALLAACGERAPGGGSGWACPGIAARSGIGLDIEPPLAAKVAKASLNGKDIDLAESTKAVPATCTGANPQDSCQATMVPTGGKNGFLDVVGMATAPMRVSVRLLDAAGEPILEKDIELTPKEVFPHGPECGGGQPQAGVIVAADGTLRARG</sequence>
<accession>A0ABV5ZV34</accession>
<keyword evidence="2" id="KW-1185">Reference proteome</keyword>
<proteinExistence type="predicted"/>
<dbReference type="Proteomes" id="UP001589693">
    <property type="component" value="Unassembled WGS sequence"/>
</dbReference>
<organism evidence="1 2">
    <name type="scientific">Allokutzneria oryzae</name>
    <dbReference type="NCBI Taxonomy" id="1378989"/>
    <lineage>
        <taxon>Bacteria</taxon>
        <taxon>Bacillati</taxon>
        <taxon>Actinomycetota</taxon>
        <taxon>Actinomycetes</taxon>
        <taxon>Pseudonocardiales</taxon>
        <taxon>Pseudonocardiaceae</taxon>
        <taxon>Allokutzneria</taxon>
    </lineage>
</organism>
<protein>
    <recommendedName>
        <fullName evidence="3">DUF4333 domain-containing protein</fullName>
    </recommendedName>
</protein>